<feature type="transmembrane region" description="Helical" evidence="1">
    <location>
        <begin position="20"/>
        <end position="42"/>
    </location>
</feature>
<keyword evidence="3" id="KW-1185">Reference proteome</keyword>
<organism evidence="2 3">
    <name type="scientific">Thalassovita taeanensis</name>
    <dbReference type="NCBI Taxonomy" id="657014"/>
    <lineage>
        <taxon>Bacteria</taxon>
        <taxon>Pseudomonadati</taxon>
        <taxon>Pseudomonadota</taxon>
        <taxon>Alphaproteobacteria</taxon>
        <taxon>Rhodobacterales</taxon>
        <taxon>Roseobacteraceae</taxon>
        <taxon>Thalassovita</taxon>
    </lineage>
</organism>
<protein>
    <submittedName>
        <fullName evidence="2">Uncharacterized protein</fullName>
    </submittedName>
</protein>
<reference evidence="2 3" key="1">
    <citation type="submission" date="2016-10" db="EMBL/GenBank/DDBJ databases">
        <authorList>
            <person name="de Groot N.N."/>
        </authorList>
    </citation>
    <scope>NUCLEOTIDE SEQUENCE [LARGE SCALE GENOMIC DNA]</scope>
    <source>
        <strain evidence="2 3">DSM 22007</strain>
    </source>
</reference>
<proteinExistence type="predicted"/>
<name>A0A1H9END6_9RHOB</name>
<dbReference type="AlphaFoldDB" id="A0A1H9END6"/>
<evidence type="ECO:0000313" key="2">
    <source>
        <dbReference type="EMBL" id="SEQ27112.1"/>
    </source>
</evidence>
<dbReference type="Proteomes" id="UP000198634">
    <property type="component" value="Unassembled WGS sequence"/>
</dbReference>
<keyword evidence="1" id="KW-1133">Transmembrane helix</keyword>
<dbReference type="EMBL" id="FOEP01000005">
    <property type="protein sequence ID" value="SEQ27112.1"/>
    <property type="molecule type" value="Genomic_DNA"/>
</dbReference>
<gene>
    <name evidence="2" type="ORF">SAMN04488092_105112</name>
</gene>
<accession>A0A1H9END6</accession>
<evidence type="ECO:0000313" key="3">
    <source>
        <dbReference type="Proteomes" id="UP000198634"/>
    </source>
</evidence>
<keyword evidence="1" id="KW-0812">Transmembrane</keyword>
<sequence length="61" mass="6367">MGPGREGVFDPAQLPPLSGAIPGKILTGAVWAIIICAGIFVGDSDEICDSLRRDVIREDTG</sequence>
<evidence type="ECO:0000256" key="1">
    <source>
        <dbReference type="SAM" id="Phobius"/>
    </source>
</evidence>
<keyword evidence="1" id="KW-0472">Membrane</keyword>
<dbReference type="STRING" id="657014.SAMN04488092_105112"/>